<dbReference type="InterPro" id="IPR003441">
    <property type="entry name" value="NAC-dom"/>
</dbReference>
<proteinExistence type="predicted"/>
<keyword evidence="1" id="KW-0805">Transcription regulation</keyword>
<gene>
    <name evidence="6" type="ORF">URODEC1_LOCUS63031</name>
</gene>
<evidence type="ECO:0000256" key="1">
    <source>
        <dbReference type="ARBA" id="ARBA00023015"/>
    </source>
</evidence>
<evidence type="ECO:0000313" key="6">
    <source>
        <dbReference type="EMBL" id="CAL4996674.1"/>
    </source>
</evidence>
<keyword evidence="3" id="KW-0804">Transcription</keyword>
<evidence type="ECO:0000313" key="7">
    <source>
        <dbReference type="Proteomes" id="UP001497457"/>
    </source>
</evidence>
<evidence type="ECO:0000256" key="2">
    <source>
        <dbReference type="ARBA" id="ARBA00023125"/>
    </source>
</evidence>
<protein>
    <recommendedName>
        <fullName evidence="5">NAC domain-containing protein</fullName>
    </recommendedName>
</protein>
<evidence type="ECO:0000259" key="5">
    <source>
        <dbReference type="PROSITE" id="PS51005"/>
    </source>
</evidence>
<dbReference type="GO" id="GO:0003677">
    <property type="term" value="F:DNA binding"/>
    <property type="evidence" value="ECO:0007669"/>
    <property type="project" value="UniProtKB-KW"/>
</dbReference>
<dbReference type="Proteomes" id="UP001497457">
    <property type="component" value="Chromosome 25rd"/>
</dbReference>
<evidence type="ECO:0000256" key="4">
    <source>
        <dbReference type="ARBA" id="ARBA00023242"/>
    </source>
</evidence>
<evidence type="ECO:0000256" key="3">
    <source>
        <dbReference type="ARBA" id="ARBA00023163"/>
    </source>
</evidence>
<dbReference type="Gene3D" id="2.170.150.80">
    <property type="entry name" value="NAC domain"/>
    <property type="match status" value="1"/>
</dbReference>
<dbReference type="AlphaFoldDB" id="A0ABC9B9B0"/>
<feature type="domain" description="NAC" evidence="5">
    <location>
        <begin position="1"/>
        <end position="133"/>
    </location>
</feature>
<keyword evidence="2" id="KW-0238">DNA-binding</keyword>
<reference evidence="6 7" key="2">
    <citation type="submission" date="2024-10" db="EMBL/GenBank/DDBJ databases">
        <authorList>
            <person name="Ryan C."/>
        </authorList>
    </citation>
    <scope>NUCLEOTIDE SEQUENCE [LARGE SCALE GENOMIC DNA]</scope>
</reference>
<dbReference type="PROSITE" id="PS51005">
    <property type="entry name" value="NAC"/>
    <property type="match status" value="1"/>
</dbReference>
<accession>A0ABC9B9B0</accession>
<sequence>MHPPPTDLELLDSLAHKLRGLPPPPSQPFTVHDGIYIFNHNPSYLYDSYGGGADCVNFFCNQFSYQDGWKVAAQTQEIVDGSGAKVGLKDTLVFHESRWLPRTRWTMDEFMARYQEGFKWFSDSTRLYRLHRPA</sequence>
<dbReference type="SUPFAM" id="SSF101941">
    <property type="entry name" value="NAC domain"/>
    <property type="match status" value="1"/>
</dbReference>
<name>A0ABC9B9B0_9POAL</name>
<reference evidence="7" key="1">
    <citation type="submission" date="2024-06" db="EMBL/GenBank/DDBJ databases">
        <authorList>
            <person name="Ryan C."/>
        </authorList>
    </citation>
    <scope>NUCLEOTIDE SEQUENCE [LARGE SCALE GENOMIC DNA]</scope>
</reference>
<dbReference type="Pfam" id="PF02365">
    <property type="entry name" value="NAM"/>
    <property type="match status" value="1"/>
</dbReference>
<dbReference type="InterPro" id="IPR036093">
    <property type="entry name" value="NAC_dom_sf"/>
</dbReference>
<dbReference type="EMBL" id="OZ075135">
    <property type="protein sequence ID" value="CAL4996674.1"/>
    <property type="molecule type" value="Genomic_DNA"/>
</dbReference>
<keyword evidence="7" id="KW-1185">Reference proteome</keyword>
<organism evidence="6 7">
    <name type="scientific">Urochloa decumbens</name>
    <dbReference type="NCBI Taxonomy" id="240449"/>
    <lineage>
        <taxon>Eukaryota</taxon>
        <taxon>Viridiplantae</taxon>
        <taxon>Streptophyta</taxon>
        <taxon>Embryophyta</taxon>
        <taxon>Tracheophyta</taxon>
        <taxon>Spermatophyta</taxon>
        <taxon>Magnoliopsida</taxon>
        <taxon>Liliopsida</taxon>
        <taxon>Poales</taxon>
        <taxon>Poaceae</taxon>
        <taxon>PACMAD clade</taxon>
        <taxon>Panicoideae</taxon>
        <taxon>Panicodae</taxon>
        <taxon>Paniceae</taxon>
        <taxon>Melinidinae</taxon>
        <taxon>Urochloa</taxon>
    </lineage>
</organism>
<keyword evidence="4" id="KW-0539">Nucleus</keyword>